<feature type="domain" description="Protein kinase" evidence="4">
    <location>
        <begin position="125"/>
        <end position="397"/>
    </location>
</feature>
<evidence type="ECO:0000259" key="4">
    <source>
        <dbReference type="PROSITE" id="PS50011"/>
    </source>
</evidence>
<feature type="region of interest" description="Disordered" evidence="3">
    <location>
        <begin position="284"/>
        <end position="317"/>
    </location>
</feature>
<keyword evidence="2" id="KW-0067">ATP-binding</keyword>
<dbReference type="STRING" id="2880.D7G3F1"/>
<dbReference type="InParanoid" id="D7G3F1"/>
<accession>D7G3F1</accession>
<keyword evidence="6" id="KW-1185">Reference proteome</keyword>
<dbReference type="PANTHER" id="PTHR44329">
    <property type="entry name" value="SERINE/THREONINE-PROTEIN KINASE TNNI3K-RELATED"/>
    <property type="match status" value="1"/>
</dbReference>
<evidence type="ECO:0000313" key="5">
    <source>
        <dbReference type="EMBL" id="CBJ26949.1"/>
    </source>
</evidence>
<feature type="compositionally biased region" description="Basic and acidic residues" evidence="3">
    <location>
        <begin position="62"/>
        <end position="74"/>
    </location>
</feature>
<sequence>MVPSPSLRYRRRRSRFRAAVAVGAAVAAGLAAPLLAVAATAPAAAAQEVVDLPELTGNRGQTQDHGRVDPEPRQRPGKGPGGYNGFSAHPMIDVGEECVPSPLWVKDVDKSSYELGCEEIEAMLANNKRFVGEGRVRKVYLAEYGDQTVAVKVLQHQDQVNRHRIEVATMDAVRGNPHIVQTLGICNTTVVTEAFTLTLSSAMRKRTTALPIGEAVTMSLDAVRGLQALHEAIGGPIVHFDLKPPQILVTGIGQVKLNDFNVAWFMSRGPDGKPCPFNMGIEHRGQTSPWRSPEYHARKADDDEELRQRCDDEDNQEPMTEKVDIYSMGLIFLLIIAGDGMRMPVAQESKDDVPVFATPWHRSYYEIAQDMIVEEANRRPSARQVAERLDVILHELP</sequence>
<dbReference type="InterPro" id="IPR011009">
    <property type="entry name" value="Kinase-like_dom_sf"/>
</dbReference>
<dbReference type="EMBL" id="FN649749">
    <property type="protein sequence ID" value="CBJ26949.1"/>
    <property type="molecule type" value="Genomic_DNA"/>
</dbReference>
<dbReference type="OrthoDB" id="41771at2759"/>
<name>D7G3F1_ECTSI</name>
<organism evidence="5 6">
    <name type="scientific">Ectocarpus siliculosus</name>
    <name type="common">Brown alga</name>
    <name type="synonym">Conferva siliculosa</name>
    <dbReference type="NCBI Taxonomy" id="2880"/>
    <lineage>
        <taxon>Eukaryota</taxon>
        <taxon>Sar</taxon>
        <taxon>Stramenopiles</taxon>
        <taxon>Ochrophyta</taxon>
        <taxon>PX clade</taxon>
        <taxon>Phaeophyceae</taxon>
        <taxon>Ectocarpales</taxon>
        <taxon>Ectocarpaceae</taxon>
        <taxon>Ectocarpus</taxon>
    </lineage>
</organism>
<dbReference type="PROSITE" id="PS50011">
    <property type="entry name" value="PROTEIN_KINASE_DOM"/>
    <property type="match status" value="1"/>
</dbReference>
<evidence type="ECO:0000256" key="2">
    <source>
        <dbReference type="ARBA" id="ARBA00022840"/>
    </source>
</evidence>
<dbReference type="EMBL" id="FN648719">
    <property type="protein sequence ID" value="CBJ26949.1"/>
    <property type="molecule type" value="Genomic_DNA"/>
</dbReference>
<proteinExistence type="predicted"/>
<evidence type="ECO:0000256" key="3">
    <source>
        <dbReference type="SAM" id="MobiDB-lite"/>
    </source>
</evidence>
<feature type="compositionally biased region" description="Basic and acidic residues" evidence="3">
    <location>
        <begin position="293"/>
        <end position="310"/>
    </location>
</feature>
<dbReference type="AlphaFoldDB" id="D7G3F1"/>
<dbReference type="InterPro" id="IPR051681">
    <property type="entry name" value="Ser/Thr_Kinases-Pseudokinases"/>
</dbReference>
<dbReference type="PANTHER" id="PTHR44329:SF298">
    <property type="entry name" value="MIXED LINEAGE KINASE DOMAIN-LIKE PROTEIN"/>
    <property type="match status" value="1"/>
</dbReference>
<dbReference type="Gene3D" id="3.30.200.20">
    <property type="entry name" value="Phosphorylase Kinase, domain 1"/>
    <property type="match status" value="1"/>
</dbReference>
<dbReference type="Pfam" id="PF00069">
    <property type="entry name" value="Pkinase"/>
    <property type="match status" value="1"/>
</dbReference>
<feature type="region of interest" description="Disordered" evidence="3">
    <location>
        <begin position="52"/>
        <end position="86"/>
    </location>
</feature>
<dbReference type="GO" id="GO:0005524">
    <property type="term" value="F:ATP binding"/>
    <property type="evidence" value="ECO:0007669"/>
    <property type="project" value="UniProtKB-KW"/>
</dbReference>
<dbReference type="GO" id="GO:0004674">
    <property type="term" value="F:protein serine/threonine kinase activity"/>
    <property type="evidence" value="ECO:0007669"/>
    <property type="project" value="TreeGrafter"/>
</dbReference>
<dbReference type="InterPro" id="IPR000719">
    <property type="entry name" value="Prot_kinase_dom"/>
</dbReference>
<reference evidence="5 6" key="1">
    <citation type="journal article" date="2010" name="Nature">
        <title>The Ectocarpus genome and the independent evolution of multicellularity in brown algae.</title>
        <authorList>
            <person name="Cock J.M."/>
            <person name="Sterck L."/>
            <person name="Rouze P."/>
            <person name="Scornet D."/>
            <person name="Allen A.E."/>
            <person name="Amoutzias G."/>
            <person name="Anthouard V."/>
            <person name="Artiguenave F."/>
            <person name="Aury J.M."/>
            <person name="Badger J.H."/>
            <person name="Beszteri B."/>
            <person name="Billiau K."/>
            <person name="Bonnet E."/>
            <person name="Bothwell J.H."/>
            <person name="Bowler C."/>
            <person name="Boyen C."/>
            <person name="Brownlee C."/>
            <person name="Carrano C.J."/>
            <person name="Charrier B."/>
            <person name="Cho G.Y."/>
            <person name="Coelho S.M."/>
            <person name="Collen J."/>
            <person name="Corre E."/>
            <person name="Da Silva C."/>
            <person name="Delage L."/>
            <person name="Delaroque N."/>
            <person name="Dittami S.M."/>
            <person name="Doulbeau S."/>
            <person name="Elias M."/>
            <person name="Farnham G."/>
            <person name="Gachon C.M."/>
            <person name="Gschloessl B."/>
            <person name="Heesch S."/>
            <person name="Jabbari K."/>
            <person name="Jubin C."/>
            <person name="Kawai H."/>
            <person name="Kimura K."/>
            <person name="Kloareg B."/>
            <person name="Kupper F.C."/>
            <person name="Lang D."/>
            <person name="Le Bail A."/>
            <person name="Leblanc C."/>
            <person name="Lerouge P."/>
            <person name="Lohr M."/>
            <person name="Lopez P.J."/>
            <person name="Martens C."/>
            <person name="Maumus F."/>
            <person name="Michel G."/>
            <person name="Miranda-Saavedra D."/>
            <person name="Morales J."/>
            <person name="Moreau H."/>
            <person name="Motomura T."/>
            <person name="Nagasato C."/>
            <person name="Napoli C.A."/>
            <person name="Nelson D.R."/>
            <person name="Nyvall-Collen P."/>
            <person name="Peters A.F."/>
            <person name="Pommier C."/>
            <person name="Potin P."/>
            <person name="Poulain J."/>
            <person name="Quesneville H."/>
            <person name="Read B."/>
            <person name="Rensing S.A."/>
            <person name="Ritter A."/>
            <person name="Rousvoal S."/>
            <person name="Samanta M."/>
            <person name="Samson G."/>
            <person name="Schroeder D.C."/>
            <person name="Segurens B."/>
            <person name="Strittmatter M."/>
            <person name="Tonon T."/>
            <person name="Tregear J.W."/>
            <person name="Valentin K."/>
            <person name="von Dassow P."/>
            <person name="Yamagishi T."/>
            <person name="Van de Peer Y."/>
            <person name="Wincker P."/>
        </authorList>
    </citation>
    <scope>NUCLEOTIDE SEQUENCE [LARGE SCALE GENOMIC DNA]</scope>
    <source>
        <strain evidence="6">Ec32 / CCAP1310/4</strain>
    </source>
</reference>
<evidence type="ECO:0000313" key="6">
    <source>
        <dbReference type="Proteomes" id="UP000002630"/>
    </source>
</evidence>
<keyword evidence="1" id="KW-0547">Nucleotide-binding</keyword>
<dbReference type="Gene3D" id="1.10.510.10">
    <property type="entry name" value="Transferase(Phosphotransferase) domain 1"/>
    <property type="match status" value="1"/>
</dbReference>
<dbReference type="SUPFAM" id="SSF56112">
    <property type="entry name" value="Protein kinase-like (PK-like)"/>
    <property type="match status" value="1"/>
</dbReference>
<dbReference type="Proteomes" id="UP000002630">
    <property type="component" value="Linkage Group LG24"/>
</dbReference>
<gene>
    <name evidence="5" type="primary">PK</name>
    <name evidence="5" type="ORF">Esi_0051_0003</name>
</gene>
<protein>
    <submittedName>
        <fullName evidence="5">Possible flag-tagged or MAPK</fullName>
    </submittedName>
</protein>
<evidence type="ECO:0000256" key="1">
    <source>
        <dbReference type="ARBA" id="ARBA00022741"/>
    </source>
</evidence>